<feature type="transmembrane region" description="Helical" evidence="5">
    <location>
        <begin position="333"/>
        <end position="353"/>
    </location>
</feature>
<name>A0AAD4QJJ7_9AGAM</name>
<proteinExistence type="predicted"/>
<feature type="transmembrane region" description="Helical" evidence="5">
    <location>
        <begin position="365"/>
        <end position="388"/>
    </location>
</feature>
<organism evidence="6 7">
    <name type="scientific">Multifurca ochricompacta</name>
    <dbReference type="NCBI Taxonomy" id="376703"/>
    <lineage>
        <taxon>Eukaryota</taxon>
        <taxon>Fungi</taxon>
        <taxon>Dikarya</taxon>
        <taxon>Basidiomycota</taxon>
        <taxon>Agaricomycotina</taxon>
        <taxon>Agaricomycetes</taxon>
        <taxon>Russulales</taxon>
        <taxon>Russulaceae</taxon>
        <taxon>Multifurca</taxon>
    </lineage>
</organism>
<protein>
    <submittedName>
        <fullName evidence="6">Auxin efflux carrier</fullName>
    </submittedName>
</protein>
<feature type="transmembrane region" description="Helical" evidence="5">
    <location>
        <begin position="274"/>
        <end position="295"/>
    </location>
</feature>
<dbReference type="Pfam" id="PF03547">
    <property type="entry name" value="Mem_trans"/>
    <property type="match status" value="1"/>
</dbReference>
<dbReference type="Proteomes" id="UP001203297">
    <property type="component" value="Unassembled WGS sequence"/>
</dbReference>
<dbReference type="PANTHER" id="PTHR31274">
    <property type="entry name" value="PROTEIN ECM3"/>
    <property type="match status" value="1"/>
</dbReference>
<dbReference type="EMBL" id="WTXG01000127">
    <property type="protein sequence ID" value="KAI0292222.1"/>
    <property type="molecule type" value="Genomic_DNA"/>
</dbReference>
<dbReference type="GO" id="GO:0016020">
    <property type="term" value="C:membrane"/>
    <property type="evidence" value="ECO:0007669"/>
    <property type="project" value="UniProtKB-SubCell"/>
</dbReference>
<gene>
    <name evidence="6" type="ORF">B0F90DRAFT_1771080</name>
</gene>
<evidence type="ECO:0000313" key="7">
    <source>
        <dbReference type="Proteomes" id="UP001203297"/>
    </source>
</evidence>
<keyword evidence="7" id="KW-1185">Reference proteome</keyword>
<dbReference type="PANTHER" id="PTHR31274:SF1">
    <property type="entry name" value="AGL149CP"/>
    <property type="match status" value="1"/>
</dbReference>
<feature type="transmembrane region" description="Helical" evidence="5">
    <location>
        <begin position="433"/>
        <end position="456"/>
    </location>
</feature>
<dbReference type="AlphaFoldDB" id="A0AAD4QJJ7"/>
<evidence type="ECO:0000256" key="2">
    <source>
        <dbReference type="ARBA" id="ARBA00022692"/>
    </source>
</evidence>
<accession>A0AAD4QJJ7</accession>
<dbReference type="GO" id="GO:0055085">
    <property type="term" value="P:transmembrane transport"/>
    <property type="evidence" value="ECO:0007669"/>
    <property type="project" value="InterPro"/>
</dbReference>
<evidence type="ECO:0000256" key="5">
    <source>
        <dbReference type="SAM" id="Phobius"/>
    </source>
</evidence>
<comment type="subcellular location">
    <subcellularLocation>
        <location evidence="1">Membrane</location>
        <topology evidence="1">Multi-pass membrane protein</topology>
    </subcellularLocation>
</comment>
<evidence type="ECO:0000256" key="3">
    <source>
        <dbReference type="ARBA" id="ARBA00022989"/>
    </source>
</evidence>
<evidence type="ECO:0000256" key="4">
    <source>
        <dbReference type="ARBA" id="ARBA00023136"/>
    </source>
</evidence>
<evidence type="ECO:0000256" key="1">
    <source>
        <dbReference type="ARBA" id="ARBA00004141"/>
    </source>
</evidence>
<sequence length="460" mass="50088">MTVGAGFALTKADLFPTEASRGAAQMVLNISMPCLLFSRIVPAFNSQNIGSLGPLTVIGLLYGVVGAAMAWIIKRLFWVPHRFRYGILVAGGWGNYGDIPTAIAMGITASAPFKGIDDENLAIAYISMLILVFFVTLFPLGGFLIVAKDFDGPDVEPEEVREEMRLRRCKLIAGAALQLRRLPFLFRHSEKFHDAETGKDRQEKATISSTEVLDAGVPSLSEGYTARHETMDSKAGTEQKTLTARSISPTIIPDENSERARPASHRLYTLSKRFLAELLKPGPIVIVFALVIALVDPLKALFLPPSANFQPHFRPVAPDGQPPLAFVLDTTTFVGVASVPIGLVCLGSALARMRMRSGEAFPRGAIAALALVKMVVTPIIGVGITRLFVHTGFIHREDKVLQFVCVLFSGLPTATTQVYLTQIYSPTGSAEHLSAFLIPQYILMLFTMTGLVTYTLNYLF</sequence>
<keyword evidence="4 5" id="KW-0472">Membrane</keyword>
<evidence type="ECO:0000313" key="6">
    <source>
        <dbReference type="EMBL" id="KAI0292222.1"/>
    </source>
</evidence>
<dbReference type="InterPro" id="IPR004776">
    <property type="entry name" value="Mem_transp_PIN-like"/>
</dbReference>
<dbReference type="InterPro" id="IPR040254">
    <property type="entry name" value="Ecm3-like"/>
</dbReference>
<reference evidence="6" key="1">
    <citation type="journal article" date="2022" name="New Phytol.">
        <title>Evolutionary transition to the ectomycorrhizal habit in the genomes of a hyperdiverse lineage of mushroom-forming fungi.</title>
        <authorList>
            <person name="Looney B."/>
            <person name="Miyauchi S."/>
            <person name="Morin E."/>
            <person name="Drula E."/>
            <person name="Courty P.E."/>
            <person name="Kohler A."/>
            <person name="Kuo A."/>
            <person name="LaButti K."/>
            <person name="Pangilinan J."/>
            <person name="Lipzen A."/>
            <person name="Riley R."/>
            <person name="Andreopoulos W."/>
            <person name="He G."/>
            <person name="Johnson J."/>
            <person name="Nolan M."/>
            <person name="Tritt A."/>
            <person name="Barry K.W."/>
            <person name="Grigoriev I.V."/>
            <person name="Nagy L.G."/>
            <person name="Hibbett D."/>
            <person name="Henrissat B."/>
            <person name="Matheny P.B."/>
            <person name="Labbe J."/>
            <person name="Martin F.M."/>
        </authorList>
    </citation>
    <scope>NUCLEOTIDE SEQUENCE</scope>
    <source>
        <strain evidence="6">BPL690</strain>
    </source>
</reference>
<feature type="transmembrane region" description="Helical" evidence="5">
    <location>
        <begin position="52"/>
        <end position="73"/>
    </location>
</feature>
<keyword evidence="2 5" id="KW-0812">Transmembrane</keyword>
<feature type="transmembrane region" description="Helical" evidence="5">
    <location>
        <begin position="85"/>
        <end position="110"/>
    </location>
</feature>
<keyword evidence="3 5" id="KW-1133">Transmembrane helix</keyword>
<comment type="caution">
    <text evidence="6">The sequence shown here is derived from an EMBL/GenBank/DDBJ whole genome shotgun (WGS) entry which is preliminary data.</text>
</comment>
<feature type="transmembrane region" description="Helical" evidence="5">
    <location>
        <begin position="122"/>
        <end position="146"/>
    </location>
</feature>